<reference evidence="3" key="1">
    <citation type="journal article" date="2019" name="Int. J. Syst. Evol. Microbiol.">
        <title>The Global Catalogue of Microorganisms (GCM) 10K type strain sequencing project: providing services to taxonomists for standard genome sequencing and annotation.</title>
        <authorList>
            <consortium name="The Broad Institute Genomics Platform"/>
            <consortium name="The Broad Institute Genome Sequencing Center for Infectious Disease"/>
            <person name="Wu L."/>
            <person name="Ma J."/>
        </authorList>
    </citation>
    <scope>NUCLEOTIDE SEQUENCE [LARGE SCALE GENOMIC DNA]</scope>
    <source>
        <strain evidence="3">JCM 9458</strain>
    </source>
</reference>
<proteinExistence type="predicted"/>
<evidence type="ECO:0000313" key="3">
    <source>
        <dbReference type="Proteomes" id="UP001501676"/>
    </source>
</evidence>
<dbReference type="RefSeq" id="WP_345726453.1">
    <property type="nucleotide sequence ID" value="NZ_BAAAYN010000004.1"/>
</dbReference>
<feature type="compositionally biased region" description="Basic residues" evidence="1">
    <location>
        <begin position="83"/>
        <end position="96"/>
    </location>
</feature>
<comment type="caution">
    <text evidence="2">The sequence shown here is derived from an EMBL/GenBank/DDBJ whole genome shotgun (WGS) entry which is preliminary data.</text>
</comment>
<name>A0ABP6SR85_9ACTN</name>
<organism evidence="2 3">
    <name type="scientific">Cryptosporangium minutisporangium</name>
    <dbReference type="NCBI Taxonomy" id="113569"/>
    <lineage>
        <taxon>Bacteria</taxon>
        <taxon>Bacillati</taxon>
        <taxon>Actinomycetota</taxon>
        <taxon>Actinomycetes</taxon>
        <taxon>Cryptosporangiales</taxon>
        <taxon>Cryptosporangiaceae</taxon>
        <taxon>Cryptosporangium</taxon>
    </lineage>
</organism>
<feature type="compositionally biased region" description="Basic and acidic residues" evidence="1">
    <location>
        <begin position="97"/>
        <end position="107"/>
    </location>
</feature>
<dbReference type="EMBL" id="BAAAYN010000004">
    <property type="protein sequence ID" value="GAA3382945.1"/>
    <property type="molecule type" value="Genomic_DNA"/>
</dbReference>
<protein>
    <submittedName>
        <fullName evidence="2">Uncharacterized protein</fullName>
    </submittedName>
</protein>
<gene>
    <name evidence="2" type="ORF">GCM10020369_06870</name>
</gene>
<evidence type="ECO:0000313" key="2">
    <source>
        <dbReference type="EMBL" id="GAA3382945.1"/>
    </source>
</evidence>
<keyword evidence="3" id="KW-1185">Reference proteome</keyword>
<evidence type="ECO:0000256" key="1">
    <source>
        <dbReference type="SAM" id="MobiDB-lite"/>
    </source>
</evidence>
<feature type="region of interest" description="Disordered" evidence="1">
    <location>
        <begin position="47"/>
        <end position="107"/>
    </location>
</feature>
<dbReference type="Proteomes" id="UP001501676">
    <property type="component" value="Unassembled WGS sequence"/>
</dbReference>
<accession>A0ABP6SR85</accession>
<sequence length="107" mass="11408">MFRTSADAVATAVGDDLATAAPSAIDDAFYALITADPELLRAEFEELVDTAWEPPEPPPPDDASGPEDPAPRPAPPDAGCRCGRGRRPGGVRRRRERSPPESRSEVV</sequence>